<dbReference type="AlphaFoldDB" id="A0A2M9ZEL4"/>
<protein>
    <submittedName>
        <fullName evidence="4">Lipase</fullName>
    </submittedName>
</protein>
<comment type="similarity">
    <text evidence="1">Belongs to the 'GDXG' lipolytic enzyme family.</text>
</comment>
<evidence type="ECO:0000256" key="1">
    <source>
        <dbReference type="ARBA" id="ARBA00010515"/>
    </source>
</evidence>
<name>A0A2M9ZEL4_9LEPT</name>
<dbReference type="Gene3D" id="3.40.50.1820">
    <property type="entry name" value="alpha/beta hydrolase"/>
    <property type="match status" value="1"/>
</dbReference>
<comment type="caution">
    <text evidence="4">The sequence shown here is derived from an EMBL/GenBank/DDBJ whole genome shotgun (WGS) entry which is preliminary data.</text>
</comment>
<evidence type="ECO:0000259" key="3">
    <source>
        <dbReference type="Pfam" id="PF07859"/>
    </source>
</evidence>
<gene>
    <name evidence="4" type="ORF">CH371_01490</name>
</gene>
<dbReference type="RefSeq" id="WP_100757396.1">
    <property type="nucleotide sequence ID" value="NZ_NPDT01000001.1"/>
</dbReference>
<dbReference type="Pfam" id="PF07859">
    <property type="entry name" value="Abhydrolase_3"/>
    <property type="match status" value="1"/>
</dbReference>
<proteinExistence type="inferred from homology"/>
<evidence type="ECO:0000313" key="4">
    <source>
        <dbReference type="EMBL" id="PJZ66802.1"/>
    </source>
</evidence>
<dbReference type="GO" id="GO:0019433">
    <property type="term" value="P:triglyceride catabolic process"/>
    <property type="evidence" value="ECO:0007669"/>
    <property type="project" value="TreeGrafter"/>
</dbReference>
<organism evidence="4 5">
    <name type="scientific">Leptospira wolffii</name>
    <dbReference type="NCBI Taxonomy" id="409998"/>
    <lineage>
        <taxon>Bacteria</taxon>
        <taxon>Pseudomonadati</taxon>
        <taxon>Spirochaetota</taxon>
        <taxon>Spirochaetia</taxon>
        <taxon>Leptospirales</taxon>
        <taxon>Leptospiraceae</taxon>
        <taxon>Leptospira</taxon>
    </lineage>
</organism>
<dbReference type="PROSITE" id="PS01173">
    <property type="entry name" value="LIPASE_GDXG_HIS"/>
    <property type="match status" value="1"/>
</dbReference>
<dbReference type="InterPro" id="IPR029058">
    <property type="entry name" value="AB_hydrolase_fold"/>
</dbReference>
<dbReference type="GO" id="GO:0005829">
    <property type="term" value="C:cytosol"/>
    <property type="evidence" value="ECO:0007669"/>
    <property type="project" value="TreeGrafter"/>
</dbReference>
<dbReference type="SUPFAM" id="SSF53474">
    <property type="entry name" value="alpha/beta-Hydrolases"/>
    <property type="match status" value="1"/>
</dbReference>
<sequence length="342" mass="38443">MLLQKLEGIIARLILRIPNGVLGLLGKDKKRGRLLNQKLRTVLLLAKVKPKPENLPPPEARKLFRDSMNLFDLEKVELARVENFTIPGPDGRIPVRLYSDSSLLELQPCLVYFHGGGFVIGDMDTHDPPLRYLAKESGCMILSVDYRLAPEFPYPAPWEDAYSSYVWAKNHGKALGIDPKKIAVGGDSAGGNLAISISTRAKKEKKPLPLFQLLIYPWIDLIQERKSTEEYSDGYALTRELLRYFKKHSLPNPDDCKDPRVTPFRQTSFSHTPPTYLTIAGFDPLQDEGMAYADILKKLKVPLEISTEDTLIHGFFNLGRGVPAAKKALKEIASSIRKGFFQ</sequence>
<dbReference type="PANTHER" id="PTHR23025:SF4">
    <property type="entry name" value="ALPHA_BETA HYDROLASE FOLD-3 DOMAIN-CONTAINING PROTEIN"/>
    <property type="match status" value="1"/>
</dbReference>
<reference evidence="4 5" key="1">
    <citation type="submission" date="2017-07" db="EMBL/GenBank/DDBJ databases">
        <title>Leptospira spp. isolated from tropical soils.</title>
        <authorList>
            <person name="Thibeaux R."/>
            <person name="Iraola G."/>
            <person name="Ferres I."/>
            <person name="Bierque E."/>
            <person name="Girault D."/>
            <person name="Soupe-Gilbert M.-E."/>
            <person name="Picardeau M."/>
            <person name="Goarant C."/>
        </authorList>
    </citation>
    <scope>NUCLEOTIDE SEQUENCE [LARGE SCALE GENOMIC DNA]</scope>
    <source>
        <strain evidence="4 5">FH2-C-A2</strain>
    </source>
</reference>
<evidence type="ECO:0000313" key="5">
    <source>
        <dbReference type="Proteomes" id="UP000231912"/>
    </source>
</evidence>
<dbReference type="GO" id="GO:0004806">
    <property type="term" value="F:triacylglycerol lipase activity"/>
    <property type="evidence" value="ECO:0007669"/>
    <property type="project" value="TreeGrafter"/>
</dbReference>
<keyword evidence="2" id="KW-0378">Hydrolase</keyword>
<feature type="domain" description="Alpha/beta hydrolase fold-3" evidence="3">
    <location>
        <begin position="110"/>
        <end position="316"/>
    </location>
</feature>
<dbReference type="InterPro" id="IPR002168">
    <property type="entry name" value="Lipase_GDXG_HIS_AS"/>
</dbReference>
<dbReference type="InterPro" id="IPR013094">
    <property type="entry name" value="AB_hydrolase_3"/>
</dbReference>
<evidence type="ECO:0000256" key="2">
    <source>
        <dbReference type="ARBA" id="ARBA00022801"/>
    </source>
</evidence>
<dbReference type="EMBL" id="NPDT01000001">
    <property type="protein sequence ID" value="PJZ66802.1"/>
    <property type="molecule type" value="Genomic_DNA"/>
</dbReference>
<accession>A0A2M9ZEL4</accession>
<dbReference type="PANTHER" id="PTHR23025">
    <property type="entry name" value="TRIACYLGLYCEROL LIPASE"/>
    <property type="match status" value="1"/>
</dbReference>
<dbReference type="GO" id="GO:0004771">
    <property type="term" value="F:sterol ester esterase activity"/>
    <property type="evidence" value="ECO:0007669"/>
    <property type="project" value="TreeGrafter"/>
</dbReference>
<dbReference type="Proteomes" id="UP000231912">
    <property type="component" value="Unassembled WGS sequence"/>
</dbReference>